<dbReference type="InterPro" id="IPR036390">
    <property type="entry name" value="WH_DNA-bd_sf"/>
</dbReference>
<evidence type="ECO:0000259" key="4">
    <source>
        <dbReference type="SMART" id="SM00347"/>
    </source>
</evidence>
<dbReference type="SMART" id="SM00347">
    <property type="entry name" value="HTH_MARR"/>
    <property type="match status" value="1"/>
</dbReference>
<evidence type="ECO:0000256" key="1">
    <source>
        <dbReference type="ARBA" id="ARBA00023015"/>
    </source>
</evidence>
<keyword evidence="2" id="KW-0238">DNA-binding</keyword>
<dbReference type="Gene3D" id="1.10.10.10">
    <property type="entry name" value="Winged helix-like DNA-binding domain superfamily/Winged helix DNA-binding domain"/>
    <property type="match status" value="1"/>
</dbReference>
<dbReference type="RefSeq" id="WP_090938095.1">
    <property type="nucleotide sequence ID" value="NZ_FNDJ01000013.1"/>
</dbReference>
<keyword evidence="6" id="KW-1185">Reference proteome</keyword>
<dbReference type="PROSITE" id="PS01117">
    <property type="entry name" value="HTH_MARR_1"/>
    <property type="match status" value="1"/>
</dbReference>
<sequence length="152" mass="16637">MSRSRRKQEAPDLGILAGRTLFALQRQLFAELAEQGHPDVRPRHGAVLAYLDEAGSRATDLATLSGRHKQVIGTLVDELVELGYVERRPDPADRRAKLIVPTERGLDHMARSDAVIAAMEAAHAQAVGEPAYAEFKRVFKLVAERLSSGGET</sequence>
<dbReference type="AlphaFoldDB" id="A0A1G8YF50"/>
<feature type="domain" description="HTH marR-type" evidence="4">
    <location>
        <begin position="33"/>
        <end position="132"/>
    </location>
</feature>
<dbReference type="InterPro" id="IPR036388">
    <property type="entry name" value="WH-like_DNA-bd_sf"/>
</dbReference>
<organism evidence="5 6">
    <name type="scientific">Nonomuraea jiangxiensis</name>
    <dbReference type="NCBI Taxonomy" id="633440"/>
    <lineage>
        <taxon>Bacteria</taxon>
        <taxon>Bacillati</taxon>
        <taxon>Actinomycetota</taxon>
        <taxon>Actinomycetes</taxon>
        <taxon>Streptosporangiales</taxon>
        <taxon>Streptosporangiaceae</taxon>
        <taxon>Nonomuraea</taxon>
    </lineage>
</organism>
<dbReference type="InterPro" id="IPR023187">
    <property type="entry name" value="Tscrpt_reg_MarR-type_CS"/>
</dbReference>
<keyword evidence="3" id="KW-0804">Transcription</keyword>
<name>A0A1G8YF50_9ACTN</name>
<evidence type="ECO:0000256" key="3">
    <source>
        <dbReference type="ARBA" id="ARBA00023163"/>
    </source>
</evidence>
<dbReference type="InterPro" id="IPR039422">
    <property type="entry name" value="MarR/SlyA-like"/>
</dbReference>
<dbReference type="GO" id="GO:0006950">
    <property type="term" value="P:response to stress"/>
    <property type="evidence" value="ECO:0007669"/>
    <property type="project" value="TreeGrafter"/>
</dbReference>
<dbReference type="PANTHER" id="PTHR33164">
    <property type="entry name" value="TRANSCRIPTIONAL REGULATOR, MARR FAMILY"/>
    <property type="match status" value="1"/>
</dbReference>
<dbReference type="SUPFAM" id="SSF46785">
    <property type="entry name" value="Winged helix' DNA-binding domain"/>
    <property type="match status" value="1"/>
</dbReference>
<reference evidence="5 6" key="1">
    <citation type="submission" date="2016-10" db="EMBL/GenBank/DDBJ databases">
        <authorList>
            <person name="de Groot N.N."/>
        </authorList>
    </citation>
    <scope>NUCLEOTIDE SEQUENCE [LARGE SCALE GENOMIC DNA]</scope>
    <source>
        <strain evidence="5 6">CGMCC 4.6533</strain>
    </source>
</reference>
<dbReference type="PANTHER" id="PTHR33164:SF99">
    <property type="entry name" value="MARR FAMILY REGULATORY PROTEIN"/>
    <property type="match status" value="1"/>
</dbReference>
<keyword evidence="1" id="KW-0805">Transcription regulation</keyword>
<dbReference type="Proteomes" id="UP000199202">
    <property type="component" value="Unassembled WGS sequence"/>
</dbReference>
<proteinExistence type="predicted"/>
<evidence type="ECO:0000256" key="2">
    <source>
        <dbReference type="ARBA" id="ARBA00023125"/>
    </source>
</evidence>
<evidence type="ECO:0000313" key="6">
    <source>
        <dbReference type="Proteomes" id="UP000199202"/>
    </source>
</evidence>
<dbReference type="STRING" id="633440.SAMN05421869_113256"/>
<dbReference type="EMBL" id="FNDJ01000013">
    <property type="protein sequence ID" value="SDK01331.1"/>
    <property type="molecule type" value="Genomic_DNA"/>
</dbReference>
<dbReference type="InterPro" id="IPR000835">
    <property type="entry name" value="HTH_MarR-typ"/>
</dbReference>
<protein>
    <submittedName>
        <fullName evidence="5">MarR family protein</fullName>
    </submittedName>
</protein>
<evidence type="ECO:0000313" key="5">
    <source>
        <dbReference type="EMBL" id="SDK01331.1"/>
    </source>
</evidence>
<dbReference type="GO" id="GO:0003677">
    <property type="term" value="F:DNA binding"/>
    <property type="evidence" value="ECO:0007669"/>
    <property type="project" value="UniProtKB-KW"/>
</dbReference>
<accession>A0A1G8YF50</accession>
<gene>
    <name evidence="5" type="ORF">SAMN05421869_113256</name>
</gene>
<dbReference type="Pfam" id="PF12802">
    <property type="entry name" value="MarR_2"/>
    <property type="match status" value="1"/>
</dbReference>
<dbReference type="GO" id="GO:0003700">
    <property type="term" value="F:DNA-binding transcription factor activity"/>
    <property type="evidence" value="ECO:0007669"/>
    <property type="project" value="InterPro"/>
</dbReference>
<dbReference type="OrthoDB" id="122135at2"/>